<gene>
    <name evidence="2" type="ORF">SAMN05421863_101626</name>
</gene>
<organism evidence="2 3">
    <name type="scientific">Nitrosomonas communis</name>
    <dbReference type="NCBI Taxonomy" id="44574"/>
    <lineage>
        <taxon>Bacteria</taxon>
        <taxon>Pseudomonadati</taxon>
        <taxon>Pseudomonadota</taxon>
        <taxon>Betaproteobacteria</taxon>
        <taxon>Nitrosomonadales</taxon>
        <taxon>Nitrosomonadaceae</taxon>
        <taxon>Nitrosomonas</taxon>
    </lineage>
</organism>
<protein>
    <submittedName>
        <fullName evidence="2">Uncharacterized protein</fullName>
    </submittedName>
</protein>
<feature type="transmembrane region" description="Helical" evidence="1">
    <location>
        <begin position="827"/>
        <end position="848"/>
    </location>
</feature>
<reference evidence="3" key="1">
    <citation type="submission" date="2016-10" db="EMBL/GenBank/DDBJ databases">
        <authorList>
            <person name="Varghese N."/>
            <person name="Submissions S."/>
        </authorList>
    </citation>
    <scope>NUCLEOTIDE SEQUENCE [LARGE SCALE GENOMIC DNA]</scope>
    <source>
        <strain evidence="3">Nm44</strain>
    </source>
</reference>
<dbReference type="AlphaFoldDB" id="A0A1I4NS47"/>
<accession>A0A1I4NS47</accession>
<name>A0A1I4NS47_9PROT</name>
<feature type="transmembrane region" description="Helical" evidence="1">
    <location>
        <begin position="12"/>
        <end position="30"/>
    </location>
</feature>
<dbReference type="EMBL" id="FOUB01000016">
    <property type="protein sequence ID" value="SFM18256.1"/>
    <property type="molecule type" value="Genomic_DNA"/>
</dbReference>
<keyword evidence="1" id="KW-0812">Transmembrane</keyword>
<feature type="transmembrane region" description="Helical" evidence="1">
    <location>
        <begin position="938"/>
        <end position="955"/>
    </location>
</feature>
<feature type="transmembrane region" description="Helical" evidence="1">
    <location>
        <begin position="860"/>
        <end position="882"/>
    </location>
</feature>
<evidence type="ECO:0000313" key="3">
    <source>
        <dbReference type="Proteomes" id="UP000183287"/>
    </source>
</evidence>
<feature type="transmembrane region" description="Helical" evidence="1">
    <location>
        <begin position="961"/>
        <end position="979"/>
    </location>
</feature>
<sequence length="1069" mass="121024">MDADRDRNKSVLINPLPIIMVILLAAGVLVKNIPLESARPSDVERVKFVPIGQQNVEARLWQDPFAAVEKHEERFAQTASKKQAESISQPEALKPEVLRNKIEQLRKEHYEVTVLAVSIFGGSFAEAAESRRRSRFAVISALSFHGYNPENPDAIGYFWIDQSKLESEPEEGNSDGDGQIKHIMIPFEWFEGNEQSASKVLLLWLNESLYDPALVQEKLPGLFGELALVGPTGSAMLMKLVRSADMMALDQQAAVKIFSPTATITDCNLPALPTKQGNQLQPWQCFFERNVYRDELQEQRIVRSIGTDDVLAVTLLWELWQRGVNRERRWLSQVEQGIAGFQRDNPCKDGLVLISELDSAYARTLLQNLIDSFSELCQTNNGSSPPVHSFNYLRGLDGVLPGVEKLGAKTVRKNNENQPMDLRTQLEAMPLEHADGLSQYDYLRRLADEIARLDRDPRFADHGVKAIGIVGSDVYDKLLILQALRSHFKEKVFFTTDLDARYMHADQKDWARNLVVASNFGLALHPALQQSTLPFRDGYQTSTYLATLMALSSEPLNYWAEQMKKWLRPQVFEIGRTEAVLVASPAVDDLIAWIKGSNPEGISHLTQPASCEDWMKCERIDSPLLSSKSFAAPQWTIIGLVCILFGLWIVITSRHAQKGVLTLLHSFRSTGHSPRQINFVAFCIIALAVFTMAAFVIVNQAMQETIEQGTGEPFRWLEGVSVWPNLVIRFIGLTTALIMIGVFIIRIRRQAQAIAVRFNLTMPPFKPSSWSLTRSRFSAMSIGPYLDLTMFDAAGRPRPDVLSEEVEVSTLWQNYLRATSWREMAGWIALSTVIVFVLSILIFSIFDIPSFPHRGELVKYLHYLLIGMTALVLWLIIFWIGYESRACTQFIEALGHVRRQWPEQLIDRETNEMGVPRPYLDYFLDFQLIVAATRRIQWLIYLPFVLILFMVIARSDLFDAMGFPLALILIVIVALLYTLNTARLLNKSADAMRTKVLAHYEQVLLRLAQPKAQIQLHISAEQINRLIERIRNTREGAFVPFTQQPALQALLLPFGGFGGAELINYLFTF</sequence>
<dbReference type="RefSeq" id="WP_074905118.1">
    <property type="nucleotide sequence ID" value="NZ_FOUB01000016.1"/>
</dbReference>
<feature type="transmembrane region" description="Helical" evidence="1">
    <location>
        <begin position="722"/>
        <end position="745"/>
    </location>
</feature>
<dbReference type="OrthoDB" id="242611at2"/>
<evidence type="ECO:0000313" key="2">
    <source>
        <dbReference type="EMBL" id="SFM18256.1"/>
    </source>
</evidence>
<keyword evidence="1" id="KW-1133">Transmembrane helix</keyword>
<dbReference type="Proteomes" id="UP000183287">
    <property type="component" value="Unassembled WGS sequence"/>
</dbReference>
<feature type="transmembrane region" description="Helical" evidence="1">
    <location>
        <begin position="635"/>
        <end position="656"/>
    </location>
</feature>
<evidence type="ECO:0000256" key="1">
    <source>
        <dbReference type="SAM" id="Phobius"/>
    </source>
</evidence>
<feature type="transmembrane region" description="Helical" evidence="1">
    <location>
        <begin position="677"/>
        <end position="702"/>
    </location>
</feature>
<proteinExistence type="predicted"/>
<keyword evidence="3" id="KW-1185">Reference proteome</keyword>
<keyword evidence="1" id="KW-0472">Membrane</keyword>